<dbReference type="InterPro" id="IPR008915">
    <property type="entry name" value="Peptidase_M50"/>
</dbReference>
<evidence type="ECO:0000256" key="10">
    <source>
        <dbReference type="ARBA" id="ARBA00022989"/>
    </source>
</evidence>
<feature type="transmembrane region" description="Helical" evidence="13">
    <location>
        <begin position="96"/>
        <end position="121"/>
    </location>
</feature>
<evidence type="ECO:0000256" key="7">
    <source>
        <dbReference type="ARBA" id="ARBA00022723"/>
    </source>
</evidence>
<evidence type="ECO:0000256" key="4">
    <source>
        <dbReference type="ARBA" id="ARBA00022475"/>
    </source>
</evidence>
<evidence type="ECO:0000256" key="8">
    <source>
        <dbReference type="ARBA" id="ARBA00022801"/>
    </source>
</evidence>
<name>E1QFW6_DESB2</name>
<dbReference type="PANTHER" id="PTHR35864:SF1">
    <property type="entry name" value="ZINC METALLOPROTEASE YWHC-RELATED"/>
    <property type="match status" value="1"/>
</dbReference>
<evidence type="ECO:0000313" key="15">
    <source>
        <dbReference type="EMBL" id="ADK84576.1"/>
    </source>
</evidence>
<dbReference type="PANTHER" id="PTHR35864">
    <property type="entry name" value="ZINC METALLOPROTEASE MJ0611-RELATED"/>
    <property type="match status" value="1"/>
</dbReference>
<dbReference type="Pfam" id="PF02163">
    <property type="entry name" value="Peptidase_M50"/>
    <property type="match status" value="1"/>
</dbReference>
<evidence type="ECO:0000256" key="9">
    <source>
        <dbReference type="ARBA" id="ARBA00022833"/>
    </source>
</evidence>
<dbReference type="EMBL" id="CP002085">
    <property type="protein sequence ID" value="ADK84576.1"/>
    <property type="molecule type" value="Genomic_DNA"/>
</dbReference>
<evidence type="ECO:0000256" key="6">
    <source>
        <dbReference type="ARBA" id="ARBA00022692"/>
    </source>
</evidence>
<evidence type="ECO:0000313" key="16">
    <source>
        <dbReference type="Proteomes" id="UP000009047"/>
    </source>
</evidence>
<feature type="transmembrane region" description="Helical" evidence="13">
    <location>
        <begin position="133"/>
        <end position="151"/>
    </location>
</feature>
<keyword evidence="9" id="KW-0862">Zinc</keyword>
<evidence type="ECO:0000256" key="12">
    <source>
        <dbReference type="ARBA" id="ARBA00023136"/>
    </source>
</evidence>
<dbReference type="GO" id="GO:0005886">
    <property type="term" value="C:plasma membrane"/>
    <property type="evidence" value="ECO:0007669"/>
    <property type="project" value="UniProtKB-SubCell"/>
</dbReference>
<keyword evidence="8" id="KW-0378">Hydrolase</keyword>
<dbReference type="HOGENOM" id="CLU_086979_1_1_7"/>
<evidence type="ECO:0000256" key="3">
    <source>
        <dbReference type="ARBA" id="ARBA00007931"/>
    </source>
</evidence>
<evidence type="ECO:0000256" key="1">
    <source>
        <dbReference type="ARBA" id="ARBA00001947"/>
    </source>
</evidence>
<feature type="transmembrane region" description="Helical" evidence="13">
    <location>
        <begin position="55"/>
        <end position="76"/>
    </location>
</feature>
<dbReference type="GO" id="GO:0046872">
    <property type="term" value="F:metal ion binding"/>
    <property type="evidence" value="ECO:0007669"/>
    <property type="project" value="UniProtKB-KW"/>
</dbReference>
<keyword evidence="7" id="KW-0479">Metal-binding</keyword>
<gene>
    <name evidence="15" type="ordered locus">Deba_1208</name>
</gene>
<protein>
    <submittedName>
        <fullName evidence="15">Peptidase M50</fullName>
    </submittedName>
</protein>
<dbReference type="KEGG" id="dbr:Deba_1208"/>
<sequence length="224" mass="23972">MMDTALDFILKVIVLAPPILMALTVHEASHGYAAYHFGDPTAKRLGRLTLNPLRHLDPAGTLFFFVTAMLGSGFGWAKPVPVDPGRFKRPRQDMMWVSAAGPAANLLFAVACAAALRAMLALGLSQESLAQGLVLRMLVYGVFINVILALFNMIPLPPLDGSGVLGGLLPPRAAAEYQRRLGRYGFAILLALLFLPALIPGFPDLIGSLIVPAAAWLTDLLLGF</sequence>
<keyword evidence="4" id="KW-1003">Cell membrane</keyword>
<feature type="domain" description="Peptidase M50" evidence="14">
    <location>
        <begin position="127"/>
        <end position="192"/>
    </location>
</feature>
<comment type="subcellular location">
    <subcellularLocation>
        <location evidence="2">Cell membrane</location>
        <topology evidence="2">Multi-pass membrane protein</topology>
    </subcellularLocation>
</comment>
<keyword evidence="16" id="KW-1185">Reference proteome</keyword>
<keyword evidence="6 13" id="KW-0812">Transmembrane</keyword>
<feature type="transmembrane region" description="Helical" evidence="13">
    <location>
        <begin position="12"/>
        <end position="35"/>
    </location>
</feature>
<proteinExistence type="inferred from homology"/>
<evidence type="ECO:0000259" key="14">
    <source>
        <dbReference type="Pfam" id="PF02163"/>
    </source>
</evidence>
<comment type="cofactor">
    <cofactor evidence="1">
        <name>Zn(2+)</name>
        <dbReference type="ChEBI" id="CHEBI:29105"/>
    </cofactor>
</comment>
<dbReference type="GO" id="GO:0006508">
    <property type="term" value="P:proteolysis"/>
    <property type="evidence" value="ECO:0007669"/>
    <property type="project" value="UniProtKB-KW"/>
</dbReference>
<organism evidence="15 16">
    <name type="scientific">Desulfarculus baarsii (strain ATCC 33931 / DSM 2075 / LMG 7858 / VKM B-1802 / 2st14)</name>
    <dbReference type="NCBI Taxonomy" id="644282"/>
    <lineage>
        <taxon>Bacteria</taxon>
        <taxon>Pseudomonadati</taxon>
        <taxon>Thermodesulfobacteriota</taxon>
        <taxon>Desulfarculia</taxon>
        <taxon>Desulfarculales</taxon>
        <taxon>Desulfarculaceae</taxon>
        <taxon>Desulfarculus</taxon>
    </lineage>
</organism>
<dbReference type="eggNOG" id="COG1994">
    <property type="taxonomic scope" value="Bacteria"/>
</dbReference>
<evidence type="ECO:0000256" key="2">
    <source>
        <dbReference type="ARBA" id="ARBA00004651"/>
    </source>
</evidence>
<dbReference type="Proteomes" id="UP000009047">
    <property type="component" value="Chromosome"/>
</dbReference>
<dbReference type="GO" id="GO:0008237">
    <property type="term" value="F:metallopeptidase activity"/>
    <property type="evidence" value="ECO:0007669"/>
    <property type="project" value="UniProtKB-KW"/>
</dbReference>
<dbReference type="InterPro" id="IPR044537">
    <property type="entry name" value="Rip2-like"/>
</dbReference>
<dbReference type="CDD" id="cd06158">
    <property type="entry name" value="S2P-M50_like_1"/>
    <property type="match status" value="1"/>
</dbReference>
<dbReference type="STRING" id="644282.Deba_1208"/>
<keyword evidence="12 13" id="KW-0472">Membrane</keyword>
<comment type="similarity">
    <text evidence="3">Belongs to the peptidase M50B family.</text>
</comment>
<evidence type="ECO:0000256" key="13">
    <source>
        <dbReference type="SAM" id="Phobius"/>
    </source>
</evidence>
<accession>E1QFW6</accession>
<reference evidence="15 16" key="1">
    <citation type="journal article" date="2010" name="Stand. Genomic Sci.">
        <title>Complete genome sequence of Desulfarculus baarsii type strain (2st14).</title>
        <authorList>
            <person name="Sun H."/>
            <person name="Spring S."/>
            <person name="Lapidus A."/>
            <person name="Davenport K."/>
            <person name="Del Rio T.G."/>
            <person name="Tice H."/>
            <person name="Nolan M."/>
            <person name="Copeland A."/>
            <person name="Cheng J.F."/>
            <person name="Lucas S."/>
            <person name="Tapia R."/>
            <person name="Goodwin L."/>
            <person name="Pitluck S."/>
            <person name="Ivanova N."/>
            <person name="Pagani I."/>
            <person name="Mavromatis K."/>
            <person name="Ovchinnikova G."/>
            <person name="Pati A."/>
            <person name="Chen A."/>
            <person name="Palaniappan K."/>
            <person name="Hauser L."/>
            <person name="Chang Y.J."/>
            <person name="Jeffries C.D."/>
            <person name="Detter J.C."/>
            <person name="Han C."/>
            <person name="Rohde M."/>
            <person name="Brambilla E."/>
            <person name="Goker M."/>
            <person name="Woyke T."/>
            <person name="Bristow J."/>
            <person name="Eisen J.A."/>
            <person name="Markowitz V."/>
            <person name="Hugenholtz P."/>
            <person name="Kyrpides N.C."/>
            <person name="Klenk H.P."/>
            <person name="Land M."/>
        </authorList>
    </citation>
    <scope>NUCLEOTIDE SEQUENCE [LARGE SCALE GENOMIC DNA]</scope>
    <source>
        <strain evidence="16">ATCC 33931 / DSM 2075 / LMG 7858 / VKM B-1802 / 2st14</strain>
    </source>
</reference>
<dbReference type="InterPro" id="IPR052348">
    <property type="entry name" value="Metallopeptidase_M50B"/>
</dbReference>
<keyword evidence="5" id="KW-0645">Protease</keyword>
<keyword evidence="10 13" id="KW-1133">Transmembrane helix</keyword>
<keyword evidence="11" id="KW-0482">Metalloprotease</keyword>
<evidence type="ECO:0000256" key="5">
    <source>
        <dbReference type="ARBA" id="ARBA00022670"/>
    </source>
</evidence>
<dbReference type="AlphaFoldDB" id="E1QFW6"/>
<feature type="transmembrane region" description="Helical" evidence="13">
    <location>
        <begin position="181"/>
        <end position="199"/>
    </location>
</feature>
<evidence type="ECO:0000256" key="11">
    <source>
        <dbReference type="ARBA" id="ARBA00023049"/>
    </source>
</evidence>